<feature type="compositionally biased region" description="Basic and acidic residues" evidence="1">
    <location>
        <begin position="304"/>
        <end position="321"/>
    </location>
</feature>
<feature type="compositionally biased region" description="Polar residues" evidence="1">
    <location>
        <begin position="357"/>
        <end position="368"/>
    </location>
</feature>
<feature type="compositionally biased region" description="Basic and acidic residues" evidence="1">
    <location>
        <begin position="184"/>
        <end position="204"/>
    </location>
</feature>
<sequence>MRWRTFDLEREPGFLLTRRKRKMDRSASCRDSATANRGGSKYTYIPSKGELEERETLRKSKRVRYPDHHRNDSFAEPSGRRCFSHERLPGRHETDSKRGGEHEHSRSSRASPNKGRYQGGTAIKSAIHVLEDESRESIYQRDSDASFGQRQPHRDTNVSCRYLGESHYHQVEGYSSSPQGMRHNRADRQSRDYKDGYSVKHDSGLSRSGLKLWDEITANDARRSLKGRSHDDKRSSPRKHRKSLSRNEPKRDEETTDKGAPNSTKTSNKVSWGNNIESDSRLSWNGPKWGEETTSKNSPTFSKWGEETTSKDNYVCDKEPDNCSPCNGPNCGEETNSKNAQNSQWKSVANDRDPNVETDNNLSCTGSKWGSKANVKDAPSSWGLPTTKCYPKELHNTSSSLNDQTHDKTWDHRQNTKEASSSSKHISDDKWGYNVKTDNSSSWSKWGDETTTKDAPNSWRSSSTKRDSKKTNISSSYDPKWDDRASGKNAAGFSQWKSDDDKLGPNVKTDNSSSWPKWPDKATTQDGSNSWRSSPAKRFPKETNDHSSWDAPKCDDRATAKDVPSSSQWISKADKWGSNVKTDNSTWPNWGDGTTTKDEPSSWRPSTAQWDSKETSNNSSRNVPNVKTDNSSSWPKWPDKATTQDGSNSWRSSPAKSYPKETKATTQDGSNSWRSSPAKSYPKETNGHSSWDAPKCDDRATAKDVPSSSQWRSKADKWGSNVKTDNSTWPNWGDGTTTKDEPSSWRPSTARWDSKETSNNSSCNVPNVKTDNSSSWPKWPDKATTQDGSNSWRSSPAKSYPKETNDHSSWDDPKCDDRATAKDVPSSSQWRSKADKWGSNVKTDNSTWPNWGDGTTTKDEPSSWRPSTARWDSKETSNHSSCNVPKWDDRVTTDDAPGSTLWRSEVDKWGSNVKTGNSSLWTKWGSGTTDKDEPNSWRSSTAKRDSKETNNDSSWNAPKWDDRGTTKEALGSSRSNIDKWRSNAKSHNSSSWPKWGDETTTNDIHNFSKSGTHADDRQGLLWPRWGAGTTNNDTQNSSQQRRNADRQGSDVKTDNISSWPKWGDDAANNGRQGSNMKIDNSSSWPKWGADSTNNDVRNSSQWRANYDRQDSNVNTDYSSSGNGQKRGDKPTAEYAPNSSWMRANSHRQCSNVETNNSLTRKGTMLGDDDKRAANNMENQKPSWNDRKRDGYRTTKDSPRSSRWRFDEVKQDYSLKFSNNFSFNCPKCDGQTITKNFLNSSQYQSYSERKQNDVHANSRLSQTDSKLGDQNMLHEACQMSLPANEHNITQETSQKVQHILKTSQCPSSNYKPTEQSGKDKHYLRTGHYCSHQVGRSKKSLKPFTDEASAGTPVVLIEPSSRSPSTEPIISDSSNLKHPNVSKESQISPKSLASINTLPSCSSNLEGKLQHGKEQQNTSRSNVRDHDMMEVGNVNKEDEKGIQLFKFALVEFVKEILRPSWQEGHLSKGAHKTIAKKVVDKVTGTLQGNNIPRTQGDVDRYINSCRTELTNLVQAYLQIYAGV</sequence>
<evidence type="ECO:0000256" key="1">
    <source>
        <dbReference type="SAM" id="MobiDB-lite"/>
    </source>
</evidence>
<dbReference type="Proteomes" id="UP000243459">
    <property type="component" value="Chromosome 7"/>
</dbReference>
<feature type="compositionally biased region" description="Polar residues" evidence="1">
    <location>
        <begin position="641"/>
        <end position="655"/>
    </location>
</feature>
<feature type="compositionally biased region" description="Basic and acidic residues" evidence="1">
    <location>
        <begin position="1042"/>
        <end position="1053"/>
    </location>
</feature>
<feature type="compositionally biased region" description="Basic and acidic residues" evidence="1">
    <location>
        <begin position="49"/>
        <end position="73"/>
    </location>
</feature>
<dbReference type="InterPro" id="IPR052650">
    <property type="entry name" value="Zinc_finger_CCCH"/>
</dbReference>
<feature type="compositionally biased region" description="Basic and acidic residues" evidence="1">
    <location>
        <begin position="129"/>
        <end position="144"/>
    </location>
</feature>
<feature type="compositionally biased region" description="Basic and acidic residues" evidence="1">
    <location>
        <begin position="245"/>
        <end position="257"/>
    </location>
</feature>
<dbReference type="PANTHER" id="PTHR36886">
    <property type="entry name" value="PROTEIN FRIGIDA-ESSENTIAL 1"/>
    <property type="match status" value="1"/>
</dbReference>
<feature type="compositionally biased region" description="Polar residues" evidence="1">
    <location>
        <begin position="783"/>
        <end position="797"/>
    </location>
</feature>
<gene>
    <name evidence="2" type="ORF">A4U43_C07F37710</name>
</gene>
<feature type="compositionally biased region" description="Basic and acidic residues" evidence="1">
    <location>
        <begin position="220"/>
        <end position="235"/>
    </location>
</feature>
<feature type="compositionally biased region" description="Polar residues" evidence="1">
    <location>
        <begin position="1111"/>
        <end position="1123"/>
    </location>
</feature>
<feature type="compositionally biased region" description="Polar residues" evidence="1">
    <location>
        <begin position="983"/>
        <end position="1011"/>
    </location>
</feature>
<accession>A0A5P1EJZ3</accession>
<organism evidence="2 3">
    <name type="scientific">Asparagus officinalis</name>
    <name type="common">Garden asparagus</name>
    <dbReference type="NCBI Taxonomy" id="4686"/>
    <lineage>
        <taxon>Eukaryota</taxon>
        <taxon>Viridiplantae</taxon>
        <taxon>Streptophyta</taxon>
        <taxon>Embryophyta</taxon>
        <taxon>Tracheophyta</taxon>
        <taxon>Spermatophyta</taxon>
        <taxon>Magnoliopsida</taxon>
        <taxon>Liliopsida</taxon>
        <taxon>Asparagales</taxon>
        <taxon>Asparagaceae</taxon>
        <taxon>Asparagoideae</taxon>
        <taxon>Asparagus</taxon>
    </lineage>
</organism>
<feature type="compositionally biased region" description="Basic and acidic residues" evidence="1">
    <location>
        <begin position="404"/>
        <end position="416"/>
    </location>
</feature>
<feature type="compositionally biased region" description="Polar residues" evidence="1">
    <location>
        <begin position="603"/>
        <end position="634"/>
    </location>
</feature>
<feature type="compositionally biased region" description="Basic and acidic residues" evidence="1">
    <location>
        <begin position="1183"/>
        <end position="1201"/>
    </location>
</feature>
<evidence type="ECO:0000313" key="3">
    <source>
        <dbReference type="Proteomes" id="UP000243459"/>
    </source>
</evidence>
<feature type="compositionally biased region" description="Polar residues" evidence="1">
    <location>
        <begin position="1136"/>
        <end position="1160"/>
    </location>
</feature>
<feature type="compositionally biased region" description="Polar residues" evidence="1">
    <location>
        <begin position="840"/>
        <end position="855"/>
    </location>
</feature>
<feature type="region of interest" description="Disordered" evidence="1">
    <location>
        <begin position="19"/>
        <end position="1201"/>
    </location>
</feature>
<feature type="compositionally biased region" description="Polar residues" evidence="1">
    <location>
        <begin position="579"/>
        <end position="594"/>
    </location>
</feature>
<feature type="compositionally biased region" description="Polar residues" evidence="1">
    <location>
        <begin position="757"/>
        <end position="776"/>
    </location>
</feature>
<evidence type="ECO:0000313" key="2">
    <source>
        <dbReference type="EMBL" id="ONK65497.1"/>
    </source>
</evidence>
<protein>
    <submittedName>
        <fullName evidence="2">Uncharacterized protein</fullName>
    </submittedName>
</protein>
<proteinExistence type="predicted"/>
<feature type="compositionally biased region" description="Polar residues" evidence="1">
    <location>
        <begin position="522"/>
        <end position="533"/>
    </location>
</feature>
<feature type="compositionally biased region" description="Basic and acidic residues" evidence="1">
    <location>
        <begin position="539"/>
        <end position="560"/>
    </location>
</feature>
<dbReference type="EMBL" id="CM007387">
    <property type="protein sequence ID" value="ONK65497.1"/>
    <property type="molecule type" value="Genomic_DNA"/>
</dbReference>
<feature type="compositionally biased region" description="Polar residues" evidence="1">
    <location>
        <begin position="1028"/>
        <end position="1041"/>
    </location>
</feature>
<feature type="compositionally biased region" description="Basic and acidic residues" evidence="1">
    <location>
        <begin position="83"/>
        <end position="106"/>
    </location>
</feature>
<dbReference type="OMA" id="TGPQHHR"/>
<feature type="compositionally biased region" description="Polar residues" evidence="1">
    <location>
        <begin position="261"/>
        <end position="283"/>
    </location>
</feature>
<feature type="compositionally biased region" description="Polar residues" evidence="1">
    <location>
        <begin position="333"/>
        <end position="347"/>
    </location>
</feature>
<dbReference type="PANTHER" id="PTHR36886:SF3">
    <property type="entry name" value="PROTEIN FRIGIDA-ESSENTIAL 1"/>
    <property type="match status" value="1"/>
</dbReference>
<reference evidence="3" key="1">
    <citation type="journal article" date="2017" name="Nat. Commun.">
        <title>The asparagus genome sheds light on the origin and evolution of a young Y chromosome.</title>
        <authorList>
            <person name="Harkess A."/>
            <person name="Zhou J."/>
            <person name="Xu C."/>
            <person name="Bowers J.E."/>
            <person name="Van der Hulst R."/>
            <person name="Ayyampalayam S."/>
            <person name="Mercati F."/>
            <person name="Riccardi P."/>
            <person name="McKain M.R."/>
            <person name="Kakrana A."/>
            <person name="Tang H."/>
            <person name="Ray J."/>
            <person name="Groenendijk J."/>
            <person name="Arikit S."/>
            <person name="Mathioni S.M."/>
            <person name="Nakano M."/>
            <person name="Shan H."/>
            <person name="Telgmann-Rauber A."/>
            <person name="Kanno A."/>
            <person name="Yue Z."/>
            <person name="Chen H."/>
            <person name="Li W."/>
            <person name="Chen Y."/>
            <person name="Xu X."/>
            <person name="Zhang Y."/>
            <person name="Luo S."/>
            <person name="Chen H."/>
            <person name="Gao J."/>
            <person name="Mao Z."/>
            <person name="Pires J.C."/>
            <person name="Luo M."/>
            <person name="Kudrna D."/>
            <person name="Wing R.A."/>
            <person name="Meyers B.C."/>
            <person name="Yi K."/>
            <person name="Kong H."/>
            <person name="Lavrijsen P."/>
            <person name="Sunseri F."/>
            <person name="Falavigna A."/>
            <person name="Ye Y."/>
            <person name="Leebens-Mack J.H."/>
            <person name="Chen G."/>
        </authorList>
    </citation>
    <scope>NUCLEOTIDE SEQUENCE [LARGE SCALE GENOMIC DNA]</scope>
    <source>
        <strain evidence="3">cv. DH0086</strain>
    </source>
</reference>
<keyword evidence="3" id="KW-1185">Reference proteome</keyword>
<name>A0A5P1EJZ3_ASPOF</name>
<feature type="region of interest" description="Disordered" evidence="1">
    <location>
        <begin position="1330"/>
        <end position="1423"/>
    </location>
</feature>
<feature type="compositionally biased region" description="Polar residues" evidence="1">
    <location>
        <begin position="664"/>
        <end position="678"/>
    </location>
</feature>
<dbReference type="Gramene" id="ONK65497">
    <property type="protein sequence ID" value="ONK65497"/>
    <property type="gene ID" value="A4U43_C07F37710"/>
</dbReference>
<feature type="compositionally biased region" description="Polar residues" evidence="1">
    <location>
        <begin position="721"/>
        <end position="736"/>
    </location>
</feature>
<feature type="compositionally biased region" description="Polar residues" evidence="1">
    <location>
        <begin position="1358"/>
        <end position="1403"/>
    </location>
</feature>
<feature type="compositionally biased region" description="Basic and acidic residues" evidence="1">
    <location>
        <begin position="800"/>
        <end position="821"/>
    </location>
</feature>
<feature type="compositionally biased region" description="Polar residues" evidence="1">
    <location>
        <begin position="1069"/>
        <end position="1103"/>
    </location>
</feature>
<feature type="compositionally biased region" description="Polar residues" evidence="1">
    <location>
        <begin position="912"/>
        <end position="928"/>
    </location>
</feature>